<protein>
    <recommendedName>
        <fullName evidence="3">Cell division protein ZapE</fullName>
    </recommendedName>
    <alternativeName>
        <fullName evidence="3">Z ring-associated protein ZapE</fullName>
    </alternativeName>
</protein>
<keyword evidence="1 3" id="KW-0547">Nucleotide-binding</keyword>
<evidence type="ECO:0000256" key="2">
    <source>
        <dbReference type="ARBA" id="ARBA00022840"/>
    </source>
</evidence>
<dbReference type="GO" id="GO:0051301">
    <property type="term" value="P:cell division"/>
    <property type="evidence" value="ECO:0007669"/>
    <property type="project" value="UniProtKB-UniRule"/>
</dbReference>
<dbReference type="OrthoDB" id="9774491at2"/>
<dbReference type="InterPro" id="IPR030870">
    <property type="entry name" value="ZapE"/>
</dbReference>
<dbReference type="EMBL" id="MPRJ01000001">
    <property type="protein sequence ID" value="OOZ37861.1"/>
    <property type="molecule type" value="Genomic_DNA"/>
</dbReference>
<keyword evidence="3 4" id="KW-0132">Cell division</keyword>
<keyword evidence="5" id="KW-1185">Reference proteome</keyword>
<evidence type="ECO:0000313" key="5">
    <source>
        <dbReference type="Proteomes" id="UP000190896"/>
    </source>
</evidence>
<comment type="caution">
    <text evidence="4">The sequence shown here is derived from an EMBL/GenBank/DDBJ whole genome shotgun (WGS) entry which is preliminary data.</text>
</comment>
<feature type="binding site" evidence="3">
    <location>
        <begin position="71"/>
        <end position="78"/>
    </location>
    <ligand>
        <name>ATP</name>
        <dbReference type="ChEBI" id="CHEBI:30616"/>
    </ligand>
</feature>
<sequence>MTPEQYYRQQLEETDLVPDTAQEAAVTALQDLYDRLIQNNTPSSGYGLLKGLLAPRKKNAITPERGIYLWGGVGRGKTWLVDLFYNLLPTERKLRLHFHQFMRDVHEQLARLKGLQNPLDHVAKNLSQKARIICLDEFIVTDIGDAMILAGLLKALFNHGVTLVTTSNTPPDNLYQDGIQRASFLPAIDLLNQHTQTIKLDGGTDYRLRYLEQATIYHTPLVSNTGQRLKEEFDALAPEVSHEGGNIHVFGRNIPVRCIADDAVWFDFMALCGPPRSQADYLELARSFHTVLISDIPRLGPALDDATRRFLYLVDEFYDRNVKLIISAAEPPESLYQGERLAFDFQRAVSRLQEMQSTDYLAKGHRTH</sequence>
<dbReference type="PANTHER" id="PTHR12169:SF6">
    <property type="entry name" value="AFG1-LIKE ATPASE"/>
    <property type="match status" value="1"/>
</dbReference>
<dbReference type="InterPro" id="IPR005654">
    <property type="entry name" value="ATPase_AFG1-like"/>
</dbReference>
<keyword evidence="3" id="KW-0378">Hydrolase</keyword>
<accession>A0A1T2KYH0</accession>
<organism evidence="4 5">
    <name type="scientific">Solemya velesiana gill symbiont</name>
    <dbReference type="NCBI Taxonomy" id="1918948"/>
    <lineage>
        <taxon>Bacteria</taxon>
        <taxon>Pseudomonadati</taxon>
        <taxon>Pseudomonadota</taxon>
        <taxon>Gammaproteobacteria</taxon>
        <taxon>sulfur-oxidizing symbionts</taxon>
    </lineage>
</organism>
<comment type="subcellular location">
    <subcellularLocation>
        <location evidence="3">Cytoplasm</location>
    </subcellularLocation>
</comment>
<dbReference type="HAMAP" id="MF_01919">
    <property type="entry name" value="ZapE"/>
    <property type="match status" value="1"/>
</dbReference>
<comment type="subunit">
    <text evidence="3">Interacts with FtsZ.</text>
</comment>
<proteinExistence type="inferred from homology"/>
<evidence type="ECO:0000256" key="3">
    <source>
        <dbReference type="HAMAP-Rule" id="MF_01919"/>
    </source>
</evidence>
<dbReference type="NCBIfam" id="NF040713">
    <property type="entry name" value="ZapE"/>
    <property type="match status" value="1"/>
</dbReference>
<dbReference type="RefSeq" id="WP_078485512.1">
    <property type="nucleotide sequence ID" value="NZ_MPRJ01000001.1"/>
</dbReference>
<dbReference type="Proteomes" id="UP000190896">
    <property type="component" value="Unassembled WGS sequence"/>
</dbReference>
<dbReference type="InterPro" id="IPR027417">
    <property type="entry name" value="P-loop_NTPase"/>
</dbReference>
<dbReference type="Pfam" id="PF03969">
    <property type="entry name" value="AFG1_ATPase"/>
    <property type="match status" value="1"/>
</dbReference>
<comment type="function">
    <text evidence="3">Reduces the stability of FtsZ polymers in the presence of ATP.</text>
</comment>
<dbReference type="GO" id="GO:0005524">
    <property type="term" value="F:ATP binding"/>
    <property type="evidence" value="ECO:0007669"/>
    <property type="project" value="UniProtKB-UniRule"/>
</dbReference>
<gene>
    <name evidence="3" type="primary">zapE</name>
    <name evidence="4" type="ORF">BOW51_00175</name>
</gene>
<evidence type="ECO:0000313" key="4">
    <source>
        <dbReference type="EMBL" id="OOZ37861.1"/>
    </source>
</evidence>
<name>A0A1T2KYH0_9GAMM</name>
<dbReference type="GO" id="GO:0005737">
    <property type="term" value="C:cytoplasm"/>
    <property type="evidence" value="ECO:0007669"/>
    <property type="project" value="UniProtKB-SubCell"/>
</dbReference>
<keyword evidence="2 3" id="KW-0067">ATP-binding</keyword>
<comment type="similarity">
    <text evidence="3">Belongs to the AFG1 ATPase family. ZapE subfamily.</text>
</comment>
<dbReference type="GO" id="GO:0032153">
    <property type="term" value="C:cell division site"/>
    <property type="evidence" value="ECO:0007669"/>
    <property type="project" value="TreeGrafter"/>
</dbReference>
<keyword evidence="3" id="KW-0131">Cell cycle</keyword>
<dbReference type="PANTHER" id="PTHR12169">
    <property type="entry name" value="ATPASE N2B"/>
    <property type="match status" value="1"/>
</dbReference>
<dbReference type="AlphaFoldDB" id="A0A1T2KYH0"/>
<evidence type="ECO:0000256" key="1">
    <source>
        <dbReference type="ARBA" id="ARBA00022741"/>
    </source>
</evidence>
<dbReference type="Gene3D" id="3.40.50.300">
    <property type="entry name" value="P-loop containing nucleotide triphosphate hydrolases"/>
    <property type="match status" value="1"/>
</dbReference>
<dbReference type="SUPFAM" id="SSF52540">
    <property type="entry name" value="P-loop containing nucleoside triphosphate hydrolases"/>
    <property type="match status" value="1"/>
</dbReference>
<reference evidence="4 5" key="1">
    <citation type="submission" date="2016-11" db="EMBL/GenBank/DDBJ databases">
        <title>Mixed transmission modes and dynamic genome evolution in an obligate animal-bacterial symbiosis.</title>
        <authorList>
            <person name="Russell S.L."/>
            <person name="Corbett-Detig R.B."/>
            <person name="Cavanaugh C.M."/>
        </authorList>
    </citation>
    <scope>NUCLEOTIDE SEQUENCE [LARGE SCALE GENOMIC DNA]</scope>
    <source>
        <strain evidence="4">Se-Cadez</strain>
    </source>
</reference>
<keyword evidence="3" id="KW-0963">Cytoplasm</keyword>
<dbReference type="GO" id="GO:0016887">
    <property type="term" value="F:ATP hydrolysis activity"/>
    <property type="evidence" value="ECO:0007669"/>
    <property type="project" value="UniProtKB-UniRule"/>
</dbReference>